<dbReference type="Gene3D" id="3.40.50.880">
    <property type="match status" value="1"/>
</dbReference>
<accession>A0A517WT17</accession>
<dbReference type="Gene3D" id="1.10.10.60">
    <property type="entry name" value="Homeodomain-like"/>
    <property type="match status" value="1"/>
</dbReference>
<keyword evidence="5" id="KW-1185">Reference proteome</keyword>
<feature type="domain" description="HTH araC/xylS-type" evidence="3">
    <location>
        <begin position="231"/>
        <end position="329"/>
    </location>
</feature>
<dbReference type="PANTHER" id="PTHR43130">
    <property type="entry name" value="ARAC-FAMILY TRANSCRIPTIONAL REGULATOR"/>
    <property type="match status" value="1"/>
</dbReference>
<dbReference type="PANTHER" id="PTHR43130:SF3">
    <property type="entry name" value="HTH-TYPE TRANSCRIPTIONAL REGULATOR RV1931C"/>
    <property type="match status" value="1"/>
</dbReference>
<reference evidence="4 5" key="1">
    <citation type="submission" date="2019-03" db="EMBL/GenBank/DDBJ databases">
        <title>Deep-cultivation of Planctomycetes and their phenomic and genomic characterization uncovers novel biology.</title>
        <authorList>
            <person name="Wiegand S."/>
            <person name="Jogler M."/>
            <person name="Boedeker C."/>
            <person name="Pinto D."/>
            <person name="Vollmers J."/>
            <person name="Rivas-Marin E."/>
            <person name="Kohn T."/>
            <person name="Peeters S.H."/>
            <person name="Heuer A."/>
            <person name="Rast P."/>
            <person name="Oberbeckmann S."/>
            <person name="Bunk B."/>
            <person name="Jeske O."/>
            <person name="Meyerdierks A."/>
            <person name="Storesund J.E."/>
            <person name="Kallscheuer N."/>
            <person name="Luecker S."/>
            <person name="Lage O.M."/>
            <person name="Pohl T."/>
            <person name="Merkel B.J."/>
            <person name="Hornburger P."/>
            <person name="Mueller R.-W."/>
            <person name="Bruemmer F."/>
            <person name="Labrenz M."/>
            <person name="Spormann A.M."/>
            <person name="Op den Camp H."/>
            <person name="Overmann J."/>
            <person name="Amann R."/>
            <person name="Jetten M.S.M."/>
            <person name="Mascher T."/>
            <person name="Medema M.H."/>
            <person name="Devos D.P."/>
            <person name="Kaster A.-K."/>
            <person name="Ovreas L."/>
            <person name="Rohde M."/>
            <person name="Galperin M.Y."/>
            <person name="Jogler C."/>
        </authorList>
    </citation>
    <scope>NUCLEOTIDE SEQUENCE [LARGE SCALE GENOMIC DNA]</scope>
    <source>
        <strain evidence="4 5">V202</strain>
    </source>
</reference>
<keyword evidence="2" id="KW-0804">Transcription</keyword>
<evidence type="ECO:0000313" key="5">
    <source>
        <dbReference type="Proteomes" id="UP000318384"/>
    </source>
</evidence>
<dbReference type="RefSeq" id="WP_145173005.1">
    <property type="nucleotide sequence ID" value="NZ_CP037422.1"/>
</dbReference>
<dbReference type="SUPFAM" id="SSF46689">
    <property type="entry name" value="Homeodomain-like"/>
    <property type="match status" value="2"/>
</dbReference>
<dbReference type="GO" id="GO:0003700">
    <property type="term" value="F:DNA-binding transcription factor activity"/>
    <property type="evidence" value="ECO:0007669"/>
    <property type="project" value="InterPro"/>
</dbReference>
<dbReference type="Pfam" id="PF12833">
    <property type="entry name" value="HTH_18"/>
    <property type="match status" value="1"/>
</dbReference>
<dbReference type="PROSITE" id="PS01124">
    <property type="entry name" value="HTH_ARAC_FAMILY_2"/>
    <property type="match status" value="1"/>
</dbReference>
<dbReference type="EMBL" id="CP037422">
    <property type="protein sequence ID" value="QDU08396.1"/>
    <property type="molecule type" value="Genomic_DNA"/>
</dbReference>
<proteinExistence type="predicted"/>
<name>A0A517WT17_9PLAN</name>
<dbReference type="OrthoDB" id="6382410at2"/>
<dbReference type="CDD" id="cd03137">
    <property type="entry name" value="GATase1_AraC_1"/>
    <property type="match status" value="1"/>
</dbReference>
<evidence type="ECO:0000256" key="2">
    <source>
        <dbReference type="ARBA" id="ARBA00023163"/>
    </source>
</evidence>
<dbReference type="Pfam" id="PF01965">
    <property type="entry name" value="DJ-1_PfpI"/>
    <property type="match status" value="1"/>
</dbReference>
<dbReference type="InterPro" id="IPR009057">
    <property type="entry name" value="Homeodomain-like_sf"/>
</dbReference>
<dbReference type="SUPFAM" id="SSF52317">
    <property type="entry name" value="Class I glutamine amidotransferase-like"/>
    <property type="match status" value="1"/>
</dbReference>
<dbReference type="SMART" id="SM00342">
    <property type="entry name" value="HTH_ARAC"/>
    <property type="match status" value="1"/>
</dbReference>
<evidence type="ECO:0000256" key="1">
    <source>
        <dbReference type="ARBA" id="ARBA00023015"/>
    </source>
</evidence>
<evidence type="ECO:0000259" key="3">
    <source>
        <dbReference type="PROSITE" id="PS01124"/>
    </source>
</evidence>
<dbReference type="InterPro" id="IPR002818">
    <property type="entry name" value="DJ-1/PfpI"/>
</dbReference>
<gene>
    <name evidence="4" type="primary">cdhR</name>
    <name evidence="4" type="ORF">V202x_17640</name>
</gene>
<evidence type="ECO:0000313" key="4">
    <source>
        <dbReference type="EMBL" id="QDU08396.1"/>
    </source>
</evidence>
<protein>
    <submittedName>
        <fullName evidence="4">HTH-type transcriptional regulator CdhR</fullName>
    </submittedName>
</protein>
<dbReference type="InterPro" id="IPR052158">
    <property type="entry name" value="INH-QAR"/>
</dbReference>
<dbReference type="AlphaFoldDB" id="A0A517WT17"/>
<dbReference type="InterPro" id="IPR018060">
    <property type="entry name" value="HTH_AraC"/>
</dbReference>
<organism evidence="4 5">
    <name type="scientific">Gimesia aquarii</name>
    <dbReference type="NCBI Taxonomy" id="2527964"/>
    <lineage>
        <taxon>Bacteria</taxon>
        <taxon>Pseudomonadati</taxon>
        <taxon>Planctomycetota</taxon>
        <taxon>Planctomycetia</taxon>
        <taxon>Planctomycetales</taxon>
        <taxon>Planctomycetaceae</taxon>
        <taxon>Gimesia</taxon>
    </lineage>
</organism>
<dbReference type="Proteomes" id="UP000318384">
    <property type="component" value="Chromosome"/>
</dbReference>
<dbReference type="GO" id="GO:0043565">
    <property type="term" value="F:sequence-specific DNA binding"/>
    <property type="evidence" value="ECO:0007669"/>
    <property type="project" value="InterPro"/>
</dbReference>
<keyword evidence="1" id="KW-0805">Transcription regulation</keyword>
<dbReference type="InterPro" id="IPR029062">
    <property type="entry name" value="Class_I_gatase-like"/>
</dbReference>
<sequence>MKKRRNASGKGKSRRIVFLAFPQVVLLDLAGPWEVFSLANTLTRGEKQPYNLELVSGDGSAMILASGGISMASHRTARNCRGDIDTLIVPAADLPSATKSSTRSSTILRRLSRRSHRIVSICGGAFLLAEAGLLDGKKATTHWRGTEELSARFPEVEVQADSIFVKDGNVYTSAGVTAGIDLALALVEEDLGRAMALDCARNLVVFMRRPGGQSQFSVTLESQHTERNSISELMAWAVDNPSSNLSVEAMAERVHMSLRNFSRVFRSEVGQTPAAFVEKLRVEAARRHLEETDQSLDEIATSCGFGSADSMRRSFHRVVKVAPSDYRRRFCQQ</sequence>